<keyword evidence="5" id="KW-1185">Reference proteome</keyword>
<dbReference type="SUPFAM" id="SSF81383">
    <property type="entry name" value="F-box domain"/>
    <property type="match status" value="1"/>
</dbReference>
<feature type="compositionally biased region" description="Basic and acidic residues" evidence="1">
    <location>
        <begin position="422"/>
        <end position="436"/>
    </location>
</feature>
<evidence type="ECO:0000256" key="1">
    <source>
        <dbReference type="SAM" id="MobiDB-lite"/>
    </source>
</evidence>
<dbReference type="Pfam" id="PF12937">
    <property type="entry name" value="F-box-like"/>
    <property type="match status" value="1"/>
</dbReference>
<accession>A0A8J4CRW6</accession>
<sequence>MAQGCFRPTMGVPDEQNPTGHDAAEQRCHILEILPQHILLEILRCLDAESLCFLAQTCHAFLQICGLPPLWPGRRLGGPLIRAVRYSLSTVLRVPPQMFAVRLEEGRSSKFPVSVPLHNLRSILGAADVDFLAERTSGLVQDLIARNPPAISYCPASASGIRAAVTGEDGAQEAATNPAGAAARGSNCGQGSRLSRPSAALLMCRADRGFVRLGLRPGVAVARVLLAAPFFTALHRPPRAEQLIPPQPGPGSAPVPPRHTRNTDGWSAESVASATASETVICAMQQRSPASSDSRRDAGSGCGGGDRLWDDVCNASELGTGPSWDVAAAPAGANQTLLDQLLGLPPACLRVISSYCCRCGGGDSGRDSGRDDSRYHCDNCSSDATTRSSSASINGTLRVGGAIGSGAVSSTTSTSAYTGRVDCQDSPRGWKSEGRVSGRGSRPLQGFIDAVVGDNESSASGSNGSSAGCKGGDAGKGRGKCSAACRSSVATGAHVAALTAAAVASQEVAQLQLLELALAGVPYAVAAWQDFVAGCQQVAAARLRVAATAAAPLGSTANDLPPYPAPQPLLAVAAEVEAEQDQGGVDASDALGKGLCAHDAVSPYSYAATTDARSSADHRTPSFDHGLEHYGQCHHRFGLLGNTTPPFPRSPNSSLGSPGGSPLHDVGLYRLCTSIRLRLLALALGKCGTFTGTSSSGVNTSPDRPGLVHMAAHTRAPEPAASAITATTAMRSAVVAAPRPVASAASSNNTIRPELARVLETSRLIALAFGKLLASVEAARERFDQLSRDAATATSTAAIAATVTVNARSSEVCYVAAAVAARDDTVVPGCADLMPAAALLAALDAAIASATCAEANLCLTTSEALLEVRSEITAALGPVMAAMKRGDPVPSQPDQSRPRSSALPGSLARCAAAAAELRWKAGDSVVPPSCTSRTSCEPGGTARAGHPFIQRLLDLLSTCFIPAVLRVLSSPTRYSPLGVVLPAGDDASSGNDGGMLGPAAGAARLGASLAVLAGAVATDRSGGSLDTTQREALRGLLLSYLLHEMTWALECLGAL</sequence>
<evidence type="ECO:0000313" key="4">
    <source>
        <dbReference type="EMBL" id="GIL95772.1"/>
    </source>
</evidence>
<feature type="compositionally biased region" description="Low complexity" evidence="1">
    <location>
        <begin position="888"/>
        <end position="901"/>
    </location>
</feature>
<feature type="region of interest" description="Disordered" evidence="1">
    <location>
        <begin position="410"/>
        <end position="443"/>
    </location>
</feature>
<reference evidence="3" key="1">
    <citation type="journal article" date="2021" name="Proc. Natl. Acad. Sci. U.S.A.">
        <title>Three genomes in the algal genus Volvox reveal the fate of a haploid sex-determining region after a transition to homothallism.</title>
        <authorList>
            <person name="Yamamoto K."/>
            <person name="Hamaji T."/>
            <person name="Kawai-Toyooka H."/>
            <person name="Matsuzaki R."/>
            <person name="Takahashi F."/>
            <person name="Nishimura Y."/>
            <person name="Kawachi M."/>
            <person name="Noguchi H."/>
            <person name="Minakuchi Y."/>
            <person name="Umen J.G."/>
            <person name="Toyoda A."/>
            <person name="Nozaki H."/>
        </authorList>
    </citation>
    <scope>NUCLEOTIDE SEQUENCE</scope>
    <source>
        <strain evidence="4">NIES-3785</strain>
        <strain evidence="3">NIES-3786</strain>
    </source>
</reference>
<evidence type="ECO:0000259" key="2">
    <source>
        <dbReference type="Pfam" id="PF12937"/>
    </source>
</evidence>
<dbReference type="EMBL" id="BNCP01000039">
    <property type="protein sequence ID" value="GIL87334.1"/>
    <property type="molecule type" value="Genomic_DNA"/>
</dbReference>
<gene>
    <name evidence="3" type="ORF">Vretifemale_15412</name>
    <name evidence="4" type="ORF">Vretimale_1721</name>
</gene>
<protein>
    <recommendedName>
        <fullName evidence="2">F-box domain-containing protein</fullName>
    </recommendedName>
</protein>
<dbReference type="Gene3D" id="1.20.1280.50">
    <property type="match status" value="1"/>
</dbReference>
<feature type="region of interest" description="Disordered" evidence="1">
    <location>
        <begin position="883"/>
        <end position="903"/>
    </location>
</feature>
<dbReference type="EMBL" id="BNCQ01000002">
    <property type="protein sequence ID" value="GIL95772.1"/>
    <property type="molecule type" value="Genomic_DNA"/>
</dbReference>
<evidence type="ECO:0000313" key="3">
    <source>
        <dbReference type="EMBL" id="GIL87334.1"/>
    </source>
</evidence>
<organism evidence="3 5">
    <name type="scientific">Volvox reticuliferus</name>
    <dbReference type="NCBI Taxonomy" id="1737510"/>
    <lineage>
        <taxon>Eukaryota</taxon>
        <taxon>Viridiplantae</taxon>
        <taxon>Chlorophyta</taxon>
        <taxon>core chlorophytes</taxon>
        <taxon>Chlorophyceae</taxon>
        <taxon>CS clade</taxon>
        <taxon>Chlamydomonadales</taxon>
        <taxon>Volvocaceae</taxon>
        <taxon>Volvox</taxon>
    </lineage>
</organism>
<dbReference type="OrthoDB" id="539126at2759"/>
<feature type="region of interest" description="Disordered" evidence="1">
    <location>
        <begin position="1"/>
        <end position="21"/>
    </location>
</feature>
<comment type="caution">
    <text evidence="3">The sequence shown here is derived from an EMBL/GenBank/DDBJ whole genome shotgun (WGS) entry which is preliminary data.</text>
</comment>
<proteinExistence type="predicted"/>
<feature type="domain" description="F-box" evidence="2">
    <location>
        <begin position="32"/>
        <end position="71"/>
    </location>
</feature>
<name>A0A8J4CRW6_9CHLO</name>
<feature type="compositionally biased region" description="Low complexity" evidence="1">
    <location>
        <begin position="410"/>
        <end position="419"/>
    </location>
</feature>
<dbReference type="Proteomes" id="UP000722791">
    <property type="component" value="Unassembled WGS sequence"/>
</dbReference>
<feature type="region of interest" description="Disordered" evidence="1">
    <location>
        <begin position="240"/>
        <end position="265"/>
    </location>
</feature>
<dbReference type="AlphaFoldDB" id="A0A8J4CRW6"/>
<dbReference type="InterPro" id="IPR036047">
    <property type="entry name" value="F-box-like_dom_sf"/>
</dbReference>
<evidence type="ECO:0000313" key="5">
    <source>
        <dbReference type="Proteomes" id="UP000747110"/>
    </source>
</evidence>
<dbReference type="InterPro" id="IPR001810">
    <property type="entry name" value="F-box_dom"/>
</dbReference>
<feature type="compositionally biased region" description="Pro residues" evidence="1">
    <location>
        <begin position="245"/>
        <end position="257"/>
    </location>
</feature>
<dbReference type="Proteomes" id="UP000747110">
    <property type="component" value="Unassembled WGS sequence"/>
</dbReference>